<reference evidence="3 4" key="1">
    <citation type="journal article" date="2012" name="Genome Res.">
        <title>Genomic basis of endosymbiont-conferred protection against an insect parasitoid.</title>
        <authorList>
            <person name="Hansen A.K."/>
            <person name="Vorburger C."/>
            <person name="Moran N.A."/>
        </authorList>
    </citation>
    <scope>NUCLEOTIDE SEQUENCE [LARGE SCALE GENOMIC DNA]</scope>
    <source>
        <strain evidence="4">R5.15</strain>
    </source>
</reference>
<dbReference type="EMBL" id="AGCA01000550">
    <property type="protein sequence ID" value="EGY27769.1"/>
    <property type="molecule type" value="Genomic_DNA"/>
</dbReference>
<dbReference type="PRINTS" id="PR00313">
    <property type="entry name" value="CABNDNGRPT"/>
</dbReference>
<dbReference type="RefSeq" id="WP_006707925.1">
    <property type="nucleotide sequence ID" value="NZ_AGCA01000550.1"/>
</dbReference>
<dbReference type="AlphaFoldDB" id="G2H2K4"/>
<evidence type="ECO:0000313" key="3">
    <source>
        <dbReference type="EMBL" id="EGY27769.1"/>
    </source>
</evidence>
<dbReference type="Gene3D" id="2.150.10.10">
    <property type="entry name" value="Serralysin-like metalloprotease, C-terminal"/>
    <property type="match status" value="2"/>
</dbReference>
<name>G2H2K4_9ENTR</name>
<dbReference type="Gene3D" id="2.130.10.130">
    <property type="entry name" value="Integrin alpha, N-terminal"/>
    <property type="match status" value="2"/>
</dbReference>
<sequence length="1183" mass="130912">METLINGWRIFTGQGISPEIENQAAANKVAVAARQEYDRLHAEHTQKILMSNSQIDVLYTSRGEIELQEHYYRKIVVKDRAGKEHLVRDYITPNENVQTMLPLEMAEFRKRWLLPIEFQEPSIVPSEYAYYTAKLLTNTDDTVIAHDNFSWQVIPTYFTGQRQPVGQFIDQQKKPLSVDLTLHPKANHRVIGDFNGDGWQDIGYFLHSSLYLLLANKKGGYHDSQQINYASEGDPIPSHHQVGDINSDGLDDIMLISDQHIDILFAQANGDFIRQPVKVKDQGQLKAPDLSHAPPLLADINGDGYVDWVSFILGDINVNYGSPAGEFNSGISVSLSRLHQYSASEYLYHLAGDINGDGCDDIVSMTKAGRLHTLLGNHENWFDGEPFKKGSQLSHTSLTALLVDFNPAQLQLNDINNDGCADLIVIQDDGSYALSYGRSDGKLGSVVDYTSKLEKGKVMNYRPNRLAVRGKHCILGIIPGLDGKPALLSLNQDGEVNAHTVGATPVPETIADFRLGGGNDVVIGHQNQKNSFEIGEGSKTFTGGWYADRFLLMGNSAPSRPSILDGGDSLSLLKDNDDNDTIIAAVKPLVGGGYIIDLDTGIVSYTLDEKKTIATLRHIEHAQGHRETNDILQGNDEKNLLNGVGGKDSLYGEGGNDILILQAGIAHGGEGTDSYRILQNDLTDNVMVTLYEAPNRQEVSNILLDHTAEQIISISQKEGFILITLRNDNGTRTILGLSDMYRSLTDMAFTNNPLTDTQAMLQHNYLLYTRDGLMITGWPKYLALDPDGSEQLNSTLTAQYKPEWDRDWQKLIQGSRPEEVQISLTNQSRRGKVNITIEGREVRTTVLPPFIRLMMAETPFSDRLEGDNENNQLLSTQGNDILLGKAGADHYVIAPSDKGRHITINNHDDSTSLEQLAQDTLILPFLIQDIRLSKKKNDIVLSHRDAPALHPIVRIVNFMQDVRYRHIALQDGNDTRLPLVLDKAGNPSLGQVKVTSDDDIVTLYHESMLSNELIDNQLNLLQGDDIFIDLTRNTGGYALSGGKGNDTLVGSTGDDIYLYARGDGHDSISEKGGCDSLKFTFSDISKETLWLEKQEDDLVVLINGANSGDTVTIKHYYSEPESKIETIVASGFQLTGNNIETMVEAMSTFSAANSYYPEVALSLLLSHVNLQTQIDTLWVVVPN</sequence>
<dbReference type="PANTHER" id="PTHR46580:SF4">
    <property type="entry name" value="ATP_GTP-BINDING PROTEIN"/>
    <property type="match status" value="1"/>
</dbReference>
<dbReference type="PATRIC" id="fig|1005043.3.peg.2120"/>
<dbReference type="Proteomes" id="UP000004116">
    <property type="component" value="Unassembled WGS sequence"/>
</dbReference>
<organism evidence="3 4">
    <name type="scientific">Candidatus Regiella insecticola 5.15</name>
    <dbReference type="NCBI Taxonomy" id="1005043"/>
    <lineage>
        <taxon>Bacteria</taxon>
        <taxon>Pseudomonadati</taxon>
        <taxon>Pseudomonadota</taxon>
        <taxon>Gammaproteobacteria</taxon>
        <taxon>Enterobacterales</taxon>
        <taxon>Enterobacteriaceae</taxon>
        <taxon>aphid secondary symbionts</taxon>
        <taxon>Candidatus Regiella</taxon>
    </lineage>
</organism>
<evidence type="ECO:0000256" key="2">
    <source>
        <dbReference type="ARBA" id="ARBA00022837"/>
    </source>
</evidence>
<dbReference type="GO" id="GO:0005509">
    <property type="term" value="F:calcium ion binding"/>
    <property type="evidence" value="ECO:0007669"/>
    <property type="project" value="InterPro"/>
</dbReference>
<keyword evidence="2" id="KW-0106">Calcium</keyword>
<dbReference type="Pfam" id="PF00353">
    <property type="entry name" value="HemolysinCabind"/>
    <property type="match status" value="3"/>
</dbReference>
<dbReference type="OrthoDB" id="8481600at2"/>
<gene>
    <name evidence="3" type="ORF">Rin_00023110</name>
</gene>
<dbReference type="PANTHER" id="PTHR46580">
    <property type="entry name" value="SENSOR KINASE-RELATED"/>
    <property type="match status" value="1"/>
</dbReference>
<dbReference type="Pfam" id="PF13517">
    <property type="entry name" value="FG-GAP_3"/>
    <property type="match status" value="1"/>
</dbReference>
<dbReference type="SUPFAM" id="SSF51120">
    <property type="entry name" value="beta-Roll"/>
    <property type="match status" value="3"/>
</dbReference>
<dbReference type="InterPro" id="IPR028994">
    <property type="entry name" value="Integrin_alpha_N"/>
</dbReference>
<dbReference type="InterPro" id="IPR011049">
    <property type="entry name" value="Serralysin-like_metalloprot_C"/>
</dbReference>
<dbReference type="InterPro" id="IPR001343">
    <property type="entry name" value="Hemolysn_Ca-bd"/>
</dbReference>
<protein>
    <submittedName>
        <fullName evidence="3">Uncharacterized protein</fullName>
    </submittedName>
</protein>
<evidence type="ECO:0000313" key="4">
    <source>
        <dbReference type="Proteomes" id="UP000004116"/>
    </source>
</evidence>
<comment type="caution">
    <text evidence="3">The sequence shown here is derived from an EMBL/GenBank/DDBJ whole genome shotgun (WGS) entry which is preliminary data.</text>
</comment>
<evidence type="ECO:0000256" key="1">
    <source>
        <dbReference type="ARBA" id="ARBA00022729"/>
    </source>
</evidence>
<dbReference type="InterPro" id="IPR013517">
    <property type="entry name" value="FG-GAP"/>
</dbReference>
<keyword evidence="1" id="KW-0732">Signal</keyword>
<proteinExistence type="predicted"/>
<keyword evidence="4" id="KW-1185">Reference proteome</keyword>
<accession>G2H2K4</accession>
<dbReference type="SUPFAM" id="SSF69318">
    <property type="entry name" value="Integrin alpha N-terminal domain"/>
    <property type="match status" value="1"/>
</dbReference>